<accession>A0A507DKW1</accession>
<dbReference type="AlphaFoldDB" id="A0A507DKW1"/>
<gene>
    <name evidence="1" type="ORF">PhCBS80983_g06493</name>
</gene>
<dbReference type="CDD" id="cd00303">
    <property type="entry name" value="retropepsin_like"/>
    <property type="match status" value="1"/>
</dbReference>
<evidence type="ECO:0000313" key="2">
    <source>
        <dbReference type="Proteomes" id="UP000318582"/>
    </source>
</evidence>
<comment type="caution">
    <text evidence="1">The sequence shown here is derived from an EMBL/GenBank/DDBJ whole genome shotgun (WGS) entry which is preliminary data.</text>
</comment>
<evidence type="ECO:0000313" key="1">
    <source>
        <dbReference type="EMBL" id="TPX52339.1"/>
    </source>
</evidence>
<protein>
    <submittedName>
        <fullName evidence="1">Uncharacterized protein</fullName>
    </submittedName>
</protein>
<dbReference type="Pfam" id="PF13650">
    <property type="entry name" value="Asp_protease_2"/>
    <property type="match status" value="1"/>
</dbReference>
<proteinExistence type="predicted"/>
<reference evidence="1 2" key="1">
    <citation type="journal article" date="2019" name="Sci. Rep.">
        <title>Comparative genomics of chytrid fungi reveal insights into the obligate biotrophic and pathogenic lifestyle of Synchytrium endobioticum.</title>
        <authorList>
            <person name="van de Vossenberg B.T.L.H."/>
            <person name="Warris S."/>
            <person name="Nguyen H.D.T."/>
            <person name="van Gent-Pelzer M.P.E."/>
            <person name="Joly D.L."/>
            <person name="van de Geest H.C."/>
            <person name="Bonants P.J.M."/>
            <person name="Smith D.S."/>
            <person name="Levesque C.A."/>
            <person name="van der Lee T.A.J."/>
        </authorList>
    </citation>
    <scope>NUCLEOTIDE SEQUENCE [LARGE SCALE GENOMIC DNA]</scope>
    <source>
        <strain evidence="1 2">CBS 809.83</strain>
    </source>
</reference>
<dbReference type="Proteomes" id="UP000318582">
    <property type="component" value="Unassembled WGS sequence"/>
</dbReference>
<organism evidence="1 2">
    <name type="scientific">Powellomyces hirtus</name>
    <dbReference type="NCBI Taxonomy" id="109895"/>
    <lineage>
        <taxon>Eukaryota</taxon>
        <taxon>Fungi</taxon>
        <taxon>Fungi incertae sedis</taxon>
        <taxon>Chytridiomycota</taxon>
        <taxon>Chytridiomycota incertae sedis</taxon>
        <taxon>Chytridiomycetes</taxon>
        <taxon>Spizellomycetales</taxon>
        <taxon>Powellomycetaceae</taxon>
        <taxon>Powellomyces</taxon>
    </lineage>
</organism>
<dbReference type="SUPFAM" id="SSF50630">
    <property type="entry name" value="Acid proteases"/>
    <property type="match status" value="1"/>
</dbReference>
<dbReference type="Gene3D" id="2.40.70.10">
    <property type="entry name" value="Acid Proteases"/>
    <property type="match status" value="1"/>
</dbReference>
<dbReference type="InterPro" id="IPR021109">
    <property type="entry name" value="Peptidase_aspartic_dom_sf"/>
</dbReference>
<name>A0A507DKW1_9FUNG</name>
<dbReference type="InterPro" id="IPR043502">
    <property type="entry name" value="DNA/RNA_pol_sf"/>
</dbReference>
<dbReference type="EMBL" id="QEAQ01000377">
    <property type="protein sequence ID" value="TPX52339.1"/>
    <property type="molecule type" value="Genomic_DNA"/>
</dbReference>
<dbReference type="Gene3D" id="3.10.10.10">
    <property type="entry name" value="HIV Type 1 Reverse Transcriptase, subunit A, domain 1"/>
    <property type="match status" value="1"/>
</dbReference>
<keyword evidence="2" id="KW-1185">Reference proteome</keyword>
<dbReference type="SUPFAM" id="SSF56672">
    <property type="entry name" value="DNA/RNA polymerases"/>
    <property type="match status" value="1"/>
</dbReference>
<sequence>MITVKIAGKIIPALLDTGCNTMVIQPRFAHDMKLSTTPLPKPYQVHTAAEEHMLTIDTITEQPVDTFNANTDAFERIATFKFEIAPIGLTCILGLPFFEAIGNHYVTTSIRPHRIEFKMNGRDFKIITLQDFHYEEEPDSFVRRVSAYRLKHIDPKQDRPRQRLHRGLSSVTTRRFNNELVGNKYVEAFAIHIRPCSSVNNNSASTSWPTFLDEVMLKYQDTLFTEPEHLPPDQGDDNFHIDLLPNTQPVFQQLRPLSQDHLKHLRAQLDHLLKKGWIQHS</sequence>